<comment type="caution">
    <text evidence="1">The sequence shown here is derived from an EMBL/GenBank/DDBJ whole genome shotgun (WGS) entry which is preliminary data.</text>
</comment>
<evidence type="ECO:0000313" key="2">
    <source>
        <dbReference type="Proteomes" id="UP000257109"/>
    </source>
</evidence>
<keyword evidence="2" id="KW-1185">Reference proteome</keyword>
<feature type="non-terminal residue" evidence="1">
    <location>
        <position position="1"/>
    </location>
</feature>
<dbReference type="AlphaFoldDB" id="A0A371F0E8"/>
<dbReference type="EMBL" id="QJKJ01011203">
    <property type="protein sequence ID" value="RDX71778.1"/>
    <property type="molecule type" value="Genomic_DNA"/>
</dbReference>
<name>A0A371F0E8_MUCPR</name>
<proteinExistence type="predicted"/>
<organism evidence="1 2">
    <name type="scientific">Mucuna pruriens</name>
    <name type="common">Velvet bean</name>
    <name type="synonym">Dolichos pruriens</name>
    <dbReference type="NCBI Taxonomy" id="157652"/>
    <lineage>
        <taxon>Eukaryota</taxon>
        <taxon>Viridiplantae</taxon>
        <taxon>Streptophyta</taxon>
        <taxon>Embryophyta</taxon>
        <taxon>Tracheophyta</taxon>
        <taxon>Spermatophyta</taxon>
        <taxon>Magnoliopsida</taxon>
        <taxon>eudicotyledons</taxon>
        <taxon>Gunneridae</taxon>
        <taxon>Pentapetalae</taxon>
        <taxon>rosids</taxon>
        <taxon>fabids</taxon>
        <taxon>Fabales</taxon>
        <taxon>Fabaceae</taxon>
        <taxon>Papilionoideae</taxon>
        <taxon>50 kb inversion clade</taxon>
        <taxon>NPAAA clade</taxon>
        <taxon>indigoferoid/millettioid clade</taxon>
        <taxon>Phaseoleae</taxon>
        <taxon>Mucuna</taxon>
    </lineage>
</organism>
<sequence length="152" mass="16779">MSVGHTSRPSGQSAMPTLIPGRVPWPDGRLSSYAWLFTSLLNAPAPHLLSCATVNHCPVFSLSIHGASLMGLLVLPTQVTWWPATPLHKGMSLNALLLRQQKRSSPSKSRSARRRRVIPREDCPHGLTLLGIKLLFIDFERAMLWVLNIAPT</sequence>
<reference evidence="1" key="1">
    <citation type="submission" date="2018-05" db="EMBL/GenBank/DDBJ databases">
        <title>Draft genome of Mucuna pruriens seed.</title>
        <authorList>
            <person name="Nnadi N.E."/>
            <person name="Vos R."/>
            <person name="Hasami M.H."/>
            <person name="Devisetty U.K."/>
            <person name="Aguiy J.C."/>
        </authorList>
    </citation>
    <scope>NUCLEOTIDE SEQUENCE [LARGE SCALE GENOMIC DNA]</scope>
    <source>
        <strain evidence="1">JCA_2017</strain>
    </source>
</reference>
<accession>A0A371F0E8</accession>
<gene>
    <name evidence="1" type="ORF">CR513_48818</name>
</gene>
<dbReference type="Proteomes" id="UP000257109">
    <property type="component" value="Unassembled WGS sequence"/>
</dbReference>
<protein>
    <submittedName>
        <fullName evidence="1">Uncharacterized protein</fullName>
    </submittedName>
</protein>
<evidence type="ECO:0000313" key="1">
    <source>
        <dbReference type="EMBL" id="RDX71778.1"/>
    </source>
</evidence>